<evidence type="ECO:0000256" key="5">
    <source>
        <dbReference type="ARBA" id="ARBA00023136"/>
    </source>
</evidence>
<evidence type="ECO:0000313" key="7">
    <source>
        <dbReference type="EMBL" id="CAA9309573.1"/>
    </source>
</evidence>
<comment type="subcellular location">
    <subcellularLocation>
        <location evidence="1">Membrane</location>
        <topology evidence="1">Multi-pass membrane protein</topology>
    </subcellularLocation>
</comment>
<proteinExistence type="inferred from homology"/>
<evidence type="ECO:0000256" key="2">
    <source>
        <dbReference type="ARBA" id="ARBA00010350"/>
    </source>
</evidence>
<feature type="transmembrane region" description="Helical" evidence="6">
    <location>
        <begin position="204"/>
        <end position="223"/>
    </location>
</feature>
<accession>A0A6J4KP07</accession>
<evidence type="ECO:0000256" key="1">
    <source>
        <dbReference type="ARBA" id="ARBA00004141"/>
    </source>
</evidence>
<gene>
    <name evidence="7" type="ORF">AVDCRST_MAG89-1025</name>
</gene>
<protein>
    <recommendedName>
        <fullName evidence="8">Permease</fullName>
    </recommendedName>
</protein>
<feature type="transmembrane region" description="Helical" evidence="6">
    <location>
        <begin position="51"/>
        <end position="76"/>
    </location>
</feature>
<sequence>MSDFTTPFPAVSGLDSNRRAVFISRTYQHLLVAILGFAAVETFFFTSGLAYPMAAAMLGVSWLLVIGGLMVTGWLFSGMAARSESKAGQYVALAGYVVAEAVFFVPLLVIAEIQAPGAITSAAVATLVGFVGLTLVAMYSGKDFTFLGSALRWAGVSALVLIVCGVIFGFQLGVYFSVAMVVFAGFAILYETSKVLNTYPEDRYISAALALFASVALLFWYVLRIFSRR</sequence>
<keyword evidence="3 6" id="KW-0812">Transmembrane</keyword>
<feature type="transmembrane region" description="Helical" evidence="6">
    <location>
        <begin position="150"/>
        <end position="168"/>
    </location>
</feature>
<evidence type="ECO:0000256" key="3">
    <source>
        <dbReference type="ARBA" id="ARBA00022692"/>
    </source>
</evidence>
<dbReference type="PANTHER" id="PTHR23291:SF50">
    <property type="entry name" value="PROTEIN LIFEGUARD 4"/>
    <property type="match status" value="1"/>
</dbReference>
<feature type="transmembrane region" description="Helical" evidence="6">
    <location>
        <begin position="117"/>
        <end position="138"/>
    </location>
</feature>
<feature type="transmembrane region" description="Helical" evidence="6">
    <location>
        <begin position="174"/>
        <end position="192"/>
    </location>
</feature>
<dbReference type="EMBL" id="CADCTV010000226">
    <property type="protein sequence ID" value="CAA9309573.1"/>
    <property type="molecule type" value="Genomic_DNA"/>
</dbReference>
<dbReference type="PANTHER" id="PTHR23291">
    <property type="entry name" value="BAX INHIBITOR-RELATED"/>
    <property type="match status" value="1"/>
</dbReference>
<comment type="similarity">
    <text evidence="2 6">Belongs to the BI1 family.</text>
</comment>
<feature type="transmembrane region" description="Helical" evidence="6">
    <location>
        <begin position="88"/>
        <end position="111"/>
    </location>
</feature>
<feature type="transmembrane region" description="Helical" evidence="6">
    <location>
        <begin position="27"/>
        <end position="45"/>
    </location>
</feature>
<name>A0A6J4KP07_9BACT</name>
<evidence type="ECO:0000256" key="4">
    <source>
        <dbReference type="ARBA" id="ARBA00022989"/>
    </source>
</evidence>
<keyword evidence="5 6" id="KW-0472">Membrane</keyword>
<evidence type="ECO:0008006" key="8">
    <source>
        <dbReference type="Google" id="ProtNLM"/>
    </source>
</evidence>
<dbReference type="Pfam" id="PF01027">
    <property type="entry name" value="Bax1-I"/>
    <property type="match status" value="1"/>
</dbReference>
<dbReference type="GO" id="GO:0005886">
    <property type="term" value="C:plasma membrane"/>
    <property type="evidence" value="ECO:0007669"/>
    <property type="project" value="TreeGrafter"/>
</dbReference>
<dbReference type="InterPro" id="IPR006214">
    <property type="entry name" value="Bax_inhibitor_1-related"/>
</dbReference>
<keyword evidence="4 6" id="KW-1133">Transmembrane helix</keyword>
<dbReference type="AlphaFoldDB" id="A0A6J4KP07"/>
<reference evidence="7" key="1">
    <citation type="submission" date="2020-02" db="EMBL/GenBank/DDBJ databases">
        <authorList>
            <person name="Meier V. D."/>
        </authorList>
    </citation>
    <scope>NUCLEOTIDE SEQUENCE</scope>
    <source>
        <strain evidence="7">AVDCRST_MAG89</strain>
    </source>
</reference>
<evidence type="ECO:0000256" key="6">
    <source>
        <dbReference type="RuleBase" id="RU004379"/>
    </source>
</evidence>
<organism evidence="7">
    <name type="scientific">uncultured Gemmatimonadota bacterium</name>
    <dbReference type="NCBI Taxonomy" id="203437"/>
    <lineage>
        <taxon>Bacteria</taxon>
        <taxon>Pseudomonadati</taxon>
        <taxon>Gemmatimonadota</taxon>
        <taxon>environmental samples</taxon>
    </lineage>
</organism>